<accession>A0ABS8I9V8</accession>
<gene>
    <name evidence="2" type="ORF">LC586_17075</name>
</gene>
<sequence length="105" mass="11717">MPTAASYAPTVSLPLIMGAIACDGLRLPGVSSLVKVEITAPCSKVLAIWHHLSLNCRLNEISTEQNSHKSPKLTQRCRTQQPTHSARSSQLLETLRERYNWLVMY</sequence>
<evidence type="ECO:0000256" key="1">
    <source>
        <dbReference type="SAM" id="MobiDB-lite"/>
    </source>
</evidence>
<protein>
    <recommendedName>
        <fullName evidence="4">Secreted protein</fullName>
    </recommendedName>
</protein>
<keyword evidence="3" id="KW-1185">Reference proteome</keyword>
<name>A0ABS8I9V8_9NOSO</name>
<organism evidence="2 3">
    <name type="scientific">Nostoc favosum CHAB5714</name>
    <dbReference type="NCBI Taxonomy" id="2780399"/>
    <lineage>
        <taxon>Bacteria</taxon>
        <taxon>Bacillati</taxon>
        <taxon>Cyanobacteriota</taxon>
        <taxon>Cyanophyceae</taxon>
        <taxon>Nostocales</taxon>
        <taxon>Nostocaceae</taxon>
        <taxon>Nostoc</taxon>
        <taxon>Nostoc favosum</taxon>
    </lineage>
</organism>
<reference evidence="2 3" key="1">
    <citation type="journal article" date="2021" name="Microorganisms">
        <title>Genome Evolution of Filamentous Cyanobacterium Nostoc Species: From Facultative Symbiosis to Free Living.</title>
        <authorList>
            <person name="Huo D."/>
            <person name="Li H."/>
            <person name="Cai F."/>
            <person name="Guo X."/>
            <person name="Qiao Z."/>
            <person name="Wang W."/>
            <person name="Yu G."/>
            <person name="Li R."/>
        </authorList>
    </citation>
    <scope>NUCLEOTIDE SEQUENCE [LARGE SCALE GENOMIC DNA]</scope>
    <source>
        <strain evidence="2 3">CHAB 5714</strain>
    </source>
</reference>
<dbReference type="RefSeq" id="WP_229485942.1">
    <property type="nucleotide sequence ID" value="NZ_JAIVFQ010000023.1"/>
</dbReference>
<feature type="compositionally biased region" description="Polar residues" evidence="1">
    <location>
        <begin position="72"/>
        <end position="89"/>
    </location>
</feature>
<proteinExistence type="predicted"/>
<comment type="caution">
    <text evidence="2">The sequence shown here is derived from an EMBL/GenBank/DDBJ whole genome shotgun (WGS) entry which is preliminary data.</text>
</comment>
<evidence type="ECO:0008006" key="4">
    <source>
        <dbReference type="Google" id="ProtNLM"/>
    </source>
</evidence>
<evidence type="ECO:0000313" key="2">
    <source>
        <dbReference type="EMBL" id="MCC5600885.1"/>
    </source>
</evidence>
<dbReference type="Proteomes" id="UP001199525">
    <property type="component" value="Unassembled WGS sequence"/>
</dbReference>
<evidence type="ECO:0000313" key="3">
    <source>
        <dbReference type="Proteomes" id="UP001199525"/>
    </source>
</evidence>
<feature type="region of interest" description="Disordered" evidence="1">
    <location>
        <begin position="65"/>
        <end position="89"/>
    </location>
</feature>
<dbReference type="EMBL" id="JAIVFQ010000023">
    <property type="protein sequence ID" value="MCC5600885.1"/>
    <property type="molecule type" value="Genomic_DNA"/>
</dbReference>